<dbReference type="CDD" id="cd03349">
    <property type="entry name" value="LbH_XAT"/>
    <property type="match status" value="1"/>
</dbReference>
<dbReference type="Proteomes" id="UP000242869">
    <property type="component" value="Unassembled WGS sequence"/>
</dbReference>
<evidence type="ECO:0000256" key="1">
    <source>
        <dbReference type="ARBA" id="ARBA00007274"/>
    </source>
</evidence>
<dbReference type="STRING" id="83765.SAMN05660284_01153"/>
<dbReference type="GO" id="GO:0016746">
    <property type="term" value="F:acyltransferase activity"/>
    <property type="evidence" value="ECO:0007669"/>
    <property type="project" value="UniProtKB-KW"/>
</dbReference>
<gene>
    <name evidence="5" type="ORF">SAMN05660284_01153</name>
</gene>
<dbReference type="InterPro" id="IPR001451">
    <property type="entry name" value="Hexapep"/>
</dbReference>
<organism evidence="5 6">
    <name type="scientific">Formivibrio citricus</name>
    <dbReference type="NCBI Taxonomy" id="83765"/>
    <lineage>
        <taxon>Bacteria</taxon>
        <taxon>Pseudomonadati</taxon>
        <taxon>Pseudomonadota</taxon>
        <taxon>Betaproteobacteria</taxon>
        <taxon>Neisseriales</taxon>
        <taxon>Chitinibacteraceae</taxon>
        <taxon>Formivibrio</taxon>
    </lineage>
</organism>
<dbReference type="RefSeq" id="WP_091192605.1">
    <property type="nucleotide sequence ID" value="NZ_FOVE01000006.1"/>
</dbReference>
<dbReference type="SUPFAM" id="SSF51161">
    <property type="entry name" value="Trimeric LpxA-like enzymes"/>
    <property type="match status" value="1"/>
</dbReference>
<keyword evidence="6" id="KW-1185">Reference proteome</keyword>
<proteinExistence type="inferred from homology"/>
<dbReference type="OrthoDB" id="272049at2"/>
<reference evidence="6" key="1">
    <citation type="submission" date="2016-10" db="EMBL/GenBank/DDBJ databases">
        <authorList>
            <person name="Varghese N."/>
            <person name="Submissions S."/>
        </authorList>
    </citation>
    <scope>NUCLEOTIDE SEQUENCE [LARGE SCALE GENOMIC DNA]</scope>
    <source>
        <strain evidence="6">DSM 6150</strain>
    </source>
</reference>
<dbReference type="EMBL" id="FOVE01000006">
    <property type="protein sequence ID" value="SFN30212.1"/>
    <property type="molecule type" value="Genomic_DNA"/>
</dbReference>
<comment type="similarity">
    <text evidence="1">Belongs to the transferase hexapeptide repeat family.</text>
</comment>
<dbReference type="InterPro" id="IPR018357">
    <property type="entry name" value="Hexapep_transf_CS"/>
</dbReference>
<dbReference type="InterPro" id="IPR050179">
    <property type="entry name" value="Trans_hexapeptide_repeat"/>
</dbReference>
<dbReference type="PANTHER" id="PTHR43300">
    <property type="entry name" value="ACETYLTRANSFERASE"/>
    <property type="match status" value="1"/>
</dbReference>
<sequence length="228" mass="25266">MNVLLLCKNVLKHFVFWLSVPIRNAQLSQRFPTCHIYPGSTIDNKSRLGKLNVIFRNAAIINSTVGDHTFVQRDSIICNADIGKFCSIAMRVAVGLGQHPTTYASSHPAFYAAHQPVAKTYCTEDHFNPFRKTVIGHDVWIGQNALINDGISVGTGAIVAAGAVVTKDVPPYAIVGGVPAKVIKFRFDEGTRNALLATKWWDMPDEWLDEHHELFRDVDHLLAVFASK</sequence>
<dbReference type="Pfam" id="PF00132">
    <property type="entry name" value="Hexapep"/>
    <property type="match status" value="1"/>
</dbReference>
<keyword evidence="4" id="KW-0012">Acyltransferase</keyword>
<evidence type="ECO:0000256" key="2">
    <source>
        <dbReference type="ARBA" id="ARBA00022679"/>
    </source>
</evidence>
<keyword evidence="3" id="KW-0677">Repeat</keyword>
<dbReference type="Gene3D" id="2.160.10.10">
    <property type="entry name" value="Hexapeptide repeat proteins"/>
    <property type="match status" value="1"/>
</dbReference>
<name>A0A1I4XWF5_9NEIS</name>
<dbReference type="AlphaFoldDB" id="A0A1I4XWF5"/>
<dbReference type="InterPro" id="IPR011004">
    <property type="entry name" value="Trimer_LpxA-like_sf"/>
</dbReference>
<evidence type="ECO:0000256" key="4">
    <source>
        <dbReference type="ARBA" id="ARBA00023315"/>
    </source>
</evidence>
<evidence type="ECO:0000256" key="3">
    <source>
        <dbReference type="ARBA" id="ARBA00022737"/>
    </source>
</evidence>
<evidence type="ECO:0000313" key="5">
    <source>
        <dbReference type="EMBL" id="SFN30212.1"/>
    </source>
</evidence>
<accession>A0A1I4XWF5</accession>
<keyword evidence="2 5" id="KW-0808">Transferase</keyword>
<dbReference type="PANTHER" id="PTHR43300:SF11">
    <property type="entry name" value="ACETYLTRANSFERASE RV3034C-RELATED"/>
    <property type="match status" value="1"/>
</dbReference>
<evidence type="ECO:0000313" key="6">
    <source>
        <dbReference type="Proteomes" id="UP000242869"/>
    </source>
</evidence>
<protein>
    <submittedName>
        <fullName evidence="5">Acetyltransferase (Isoleucine patch superfamily)</fullName>
    </submittedName>
</protein>
<dbReference type="PROSITE" id="PS00101">
    <property type="entry name" value="HEXAPEP_TRANSFERASES"/>
    <property type="match status" value="1"/>
</dbReference>